<dbReference type="RefSeq" id="WP_236891933.1">
    <property type="nucleotide sequence ID" value="NZ_AP024488.1"/>
</dbReference>
<sequence length="237" mass="26093">MKPKIGITTFYERRPHKRYCMVSDHYVRSVRMAGGLPVLLPISPDVEDAAAYLDGLDGVLFSGGEDVSPLLYGESPVKEVTDICPHRDAFEMALAREAMRRDMPVLGICRGMQVMNVAAGGTLYQDVFSQVTDCLGHLPMKMAVESLYHTVSIEPDTKLVAMFGEEPLAVNSFHHQAVKEVGEGFVPTAFSTGDAIVEAIENPGKKFCLAVQWHAEDLTVDHPHFLRLFSALVDASR</sequence>
<dbReference type="InterPro" id="IPR044668">
    <property type="entry name" value="PuuD-like"/>
</dbReference>
<dbReference type="InterPro" id="IPR029062">
    <property type="entry name" value="Class_I_gatase-like"/>
</dbReference>
<dbReference type="PROSITE" id="PS51273">
    <property type="entry name" value="GATASE_TYPE_1"/>
    <property type="match status" value="1"/>
</dbReference>
<name>A0ABN6F1J2_9BACT</name>
<organism evidence="1 2">
    <name type="scientific">Desulfoluna limicola</name>
    <dbReference type="NCBI Taxonomy" id="2810562"/>
    <lineage>
        <taxon>Bacteria</taxon>
        <taxon>Pseudomonadati</taxon>
        <taxon>Thermodesulfobacteriota</taxon>
        <taxon>Desulfobacteria</taxon>
        <taxon>Desulfobacterales</taxon>
        <taxon>Desulfolunaceae</taxon>
        <taxon>Desulfoluna</taxon>
    </lineage>
</organism>
<dbReference type="CDD" id="cd01745">
    <property type="entry name" value="GATase1_2"/>
    <property type="match status" value="1"/>
</dbReference>
<dbReference type="EMBL" id="AP024488">
    <property type="protein sequence ID" value="BCS95653.1"/>
    <property type="molecule type" value="Genomic_DNA"/>
</dbReference>
<dbReference type="Pfam" id="PF07722">
    <property type="entry name" value="Peptidase_C26"/>
    <property type="match status" value="1"/>
</dbReference>
<reference evidence="1 2" key="1">
    <citation type="submission" date="2021-02" db="EMBL/GenBank/DDBJ databases">
        <title>Complete genome of Desulfoluna sp. strain ASN36.</title>
        <authorList>
            <person name="Takahashi A."/>
            <person name="Kojima H."/>
            <person name="Fukui M."/>
        </authorList>
    </citation>
    <scope>NUCLEOTIDE SEQUENCE [LARGE SCALE GENOMIC DNA]</scope>
    <source>
        <strain evidence="1 2">ASN36</strain>
    </source>
</reference>
<dbReference type="PANTHER" id="PTHR43235:SF1">
    <property type="entry name" value="GLUTAMINE AMIDOTRANSFERASE PB2B2.05-RELATED"/>
    <property type="match status" value="1"/>
</dbReference>
<keyword evidence="1" id="KW-0378">Hydrolase</keyword>
<dbReference type="Proteomes" id="UP001320148">
    <property type="component" value="Chromosome"/>
</dbReference>
<accession>A0ABN6F1J2</accession>
<dbReference type="InterPro" id="IPR011697">
    <property type="entry name" value="Peptidase_C26"/>
</dbReference>
<evidence type="ECO:0000313" key="1">
    <source>
        <dbReference type="EMBL" id="BCS95653.1"/>
    </source>
</evidence>
<dbReference type="SUPFAM" id="SSF52317">
    <property type="entry name" value="Class I glutamine amidotransferase-like"/>
    <property type="match status" value="1"/>
</dbReference>
<keyword evidence="2" id="KW-1185">Reference proteome</keyword>
<protein>
    <submittedName>
        <fullName evidence="1">Gamma-glutamyl-gamma-aminobutyrate hydrolase</fullName>
    </submittedName>
</protein>
<dbReference type="Gene3D" id="3.40.50.880">
    <property type="match status" value="1"/>
</dbReference>
<evidence type="ECO:0000313" key="2">
    <source>
        <dbReference type="Proteomes" id="UP001320148"/>
    </source>
</evidence>
<gene>
    <name evidence="1" type="ORF">DSLASN_12850</name>
</gene>
<dbReference type="PANTHER" id="PTHR43235">
    <property type="entry name" value="GLUTAMINE AMIDOTRANSFERASE PB2B2.05-RELATED"/>
    <property type="match status" value="1"/>
</dbReference>
<dbReference type="GO" id="GO:0016787">
    <property type="term" value="F:hydrolase activity"/>
    <property type="evidence" value="ECO:0007669"/>
    <property type="project" value="UniProtKB-KW"/>
</dbReference>
<proteinExistence type="predicted"/>